<dbReference type="PANTHER" id="PTHR12993:SF11">
    <property type="entry name" value="N-ACETYLGLUCOSAMINYL-PHOSPHATIDYLINOSITOL DE-N-ACETYLASE"/>
    <property type="match status" value="1"/>
</dbReference>
<sequence>MPLDLQHPTARAALRVLAVGAHPDDVEIGAAALVTKLRDQGHEVHVLVLTDDPAQCGTRRAEATNAAAEMGVPAERVHFGGIEQGYLRGDIDDVRLVRELMGRLDLRPDLVVTHTGADSHNDHGAANRIAHAAFRDCVFLHYSTHVSSEISHFRPTVFVDVTPDRLLVKDRALKCYHSQAARIGRHDLTAYEEMLGRRARLDRAEAFEVGLQYGATDAARKTLALSDSPFHRFWLPTVRDGTLTLLYPPPGHDDTPAAVRHGNVARDTLRQAFVDLWSPFPLRERCADADEASALAGAGGVVTIGGPDTNPVARACQRLDAPVWTLEGGAGGPSPRRLRHRDSGVAPTTAGAPEFGYVIRSANPFAADAYLVGVAGVSAAATRAGVEFLADPGRSPELARAFDEHPAAQVVYAVRGGELSVVEVQPMTSAADGGGYR</sequence>
<evidence type="ECO:0000313" key="3">
    <source>
        <dbReference type="EMBL" id="XCH76779.1"/>
    </source>
</evidence>
<evidence type="ECO:0000256" key="1">
    <source>
        <dbReference type="ARBA" id="ARBA00022833"/>
    </source>
</evidence>
<dbReference type="AlphaFoldDB" id="A0AAU7MFB9"/>
<organism evidence="2">
    <name type="scientific">Micromonospora sp. CCTCC AA 2012012</name>
    <dbReference type="NCBI Taxonomy" id="3111921"/>
    <lineage>
        <taxon>Bacteria</taxon>
        <taxon>Bacillati</taxon>
        <taxon>Actinomycetota</taxon>
        <taxon>Actinomycetes</taxon>
        <taxon>Micromonosporales</taxon>
        <taxon>Micromonosporaceae</taxon>
        <taxon>Micromonospora</taxon>
    </lineage>
</organism>
<proteinExistence type="predicted"/>
<dbReference type="EMBL" id="CP159342">
    <property type="protein sequence ID" value="XCH76779.1"/>
    <property type="molecule type" value="Genomic_DNA"/>
</dbReference>
<accession>A0AAU7MFB9</accession>
<protein>
    <submittedName>
        <fullName evidence="2">PIG-L deacetylase family protein</fullName>
    </submittedName>
</protein>
<reference evidence="3" key="2">
    <citation type="submission" date="2024-06" db="EMBL/GenBank/DDBJ databases">
        <title>Micromonospora mangrovi CCTCC AA 2012012 genome sequences.</title>
        <authorList>
            <person name="Gao J."/>
        </authorList>
    </citation>
    <scope>NUCLEOTIDE SEQUENCE</scope>
    <source>
        <strain evidence="3">CCTCC AA 2012012</strain>
    </source>
</reference>
<dbReference type="GO" id="GO:0016137">
    <property type="term" value="P:glycoside metabolic process"/>
    <property type="evidence" value="ECO:0007669"/>
    <property type="project" value="UniProtKB-ARBA"/>
</dbReference>
<dbReference type="Pfam" id="PF02585">
    <property type="entry name" value="PIG-L"/>
    <property type="match status" value="1"/>
</dbReference>
<dbReference type="PANTHER" id="PTHR12993">
    <property type="entry name" value="N-ACETYLGLUCOSAMINYL-PHOSPHATIDYLINOSITOL DE-N-ACETYLASE-RELATED"/>
    <property type="match status" value="1"/>
</dbReference>
<dbReference type="InterPro" id="IPR024078">
    <property type="entry name" value="LmbE-like_dom_sf"/>
</dbReference>
<reference evidence="2" key="1">
    <citation type="submission" date="2024-01" db="EMBL/GenBank/DDBJ databases">
        <title>The genome sequence of Micromonospora mangrovi CCTCC AA 2012012.</title>
        <authorList>
            <person name="Gao J."/>
        </authorList>
    </citation>
    <scope>NUCLEOTIDE SEQUENCE</scope>
    <source>
        <strain evidence="2">CCTCC AA 2012012</strain>
    </source>
</reference>
<name>A0AAU7MFB9_9ACTN</name>
<dbReference type="GO" id="GO:0016811">
    <property type="term" value="F:hydrolase activity, acting on carbon-nitrogen (but not peptide) bonds, in linear amides"/>
    <property type="evidence" value="ECO:0007669"/>
    <property type="project" value="TreeGrafter"/>
</dbReference>
<dbReference type="RefSeq" id="WP_350937474.1">
    <property type="nucleotide sequence ID" value="NZ_CP157762.1"/>
</dbReference>
<dbReference type="Gene3D" id="3.40.50.10320">
    <property type="entry name" value="LmbE-like"/>
    <property type="match status" value="1"/>
</dbReference>
<dbReference type="SUPFAM" id="SSF102588">
    <property type="entry name" value="LmbE-like"/>
    <property type="match status" value="1"/>
</dbReference>
<dbReference type="InterPro" id="IPR003737">
    <property type="entry name" value="GlcNAc_PI_deacetylase-related"/>
</dbReference>
<gene>
    <name evidence="3" type="ORF">ABUL08_12015</name>
    <name evidence="2" type="ORF">VK199_11965</name>
</gene>
<dbReference type="EMBL" id="CP157762">
    <property type="protein sequence ID" value="XBP96075.1"/>
    <property type="molecule type" value="Genomic_DNA"/>
</dbReference>
<evidence type="ECO:0000313" key="2">
    <source>
        <dbReference type="EMBL" id="XBP96075.1"/>
    </source>
</evidence>
<keyword evidence="1" id="KW-0862">Zinc</keyword>